<evidence type="ECO:0000256" key="6">
    <source>
        <dbReference type="ARBA" id="ARBA00023002"/>
    </source>
</evidence>
<dbReference type="SUPFAM" id="SSF55103">
    <property type="entry name" value="FAD-linked oxidases, C-terminal domain"/>
    <property type="match status" value="1"/>
</dbReference>
<dbReference type="Proteomes" id="UP000287766">
    <property type="component" value="Unassembled WGS sequence"/>
</dbReference>
<feature type="domain" description="FAD-binding PCMH-type" evidence="14">
    <location>
        <begin position="35"/>
        <end position="268"/>
    </location>
</feature>
<dbReference type="InterPro" id="IPR016170">
    <property type="entry name" value="Cytok_DH_C_sf"/>
</dbReference>
<dbReference type="InterPro" id="IPR017896">
    <property type="entry name" value="4Fe4S_Fe-S-bd"/>
</dbReference>
<comment type="cofactor">
    <cofactor evidence="1">
        <name>FAD</name>
        <dbReference type="ChEBI" id="CHEBI:57692"/>
    </cofactor>
</comment>
<evidence type="ECO:0000256" key="2">
    <source>
        <dbReference type="ARBA" id="ARBA00022485"/>
    </source>
</evidence>
<dbReference type="SUPFAM" id="SSF56176">
    <property type="entry name" value="FAD-binding/transporter-associated domain-like"/>
    <property type="match status" value="1"/>
</dbReference>
<dbReference type="InterPro" id="IPR036318">
    <property type="entry name" value="FAD-bd_PCMH-like_sf"/>
</dbReference>
<sequence length="999" mass="110851">MYQRFLLELEQQGFAGDIENTYGQRLIAATDNSIYQRLPQGVVYPRTTAAVQLIFQLAQSDEFRPIRFAPRGGGTGTNGQSLTHWLVIDLSRHMRAVLNVDAENAQVVCQAGVIKDQLNDSVKPSGFFFSPDLSTSNRATIGGMINTDASGQGSLVYGKTSDHILGLTAVLTNGEVIQTAPVPLSEARNRATGDSLEAALYRQAIESCVEQRPAIDAKFPPLNRFLTGYDLKHCYDPQQDTIDLSRLIAGSEGTLAIVTEATLNLTRIPRCKVLVNVKYSDFQAALRHARTLVKAQATSVETIDSNVLNLAREDIIWHQVAEHLQDVDGQTMNGINMVEFTATDSAALDAKVEQLIDTLDAQLGSADPRGVIGYQICADAASIQTIYAMRKKAVGLLGATKGKRKPIAFVEDTAVPPEHLADFILEFRAVLDSHQLHYGMFGHVDAGVLHVRPALDMADPIDEALVRTISDQVAELTAKYNGLMWGEHGKGYRSEYAPKFFGELYPEIQKVKRAFDPDNRLNPGKLATPYGSDESLQGVQAELRGHYDRQIPITMREAYQPAMNCNGNGLCFNYVPESAMCPSYKATGNRQYSPKGRATLIREWLRLNSVQDMDVSGIPPQRTWLENRFKPRLSPNDFNHEVKQAMDTCLACKACATQCPVKVDVPNFRARFLSWYHQRYARPTKDKMVRDVERLAPVLARWPRFSNVLTHNPVTEWFLKRVVGYVDAPRLSTPALSQQWQWSTADVDGILAKPPEQLAQSVVIVQDPFTSFYDAKVVQAFGHVAAAMGFEPILLRFIGNGKAQHVKGFLHEFSKTVATVGPQLQRLADAGVALVGLDSSTALCFQDEYRQFAPVGQSFTFTVNGVQAWLMQQSDKLSPSANHTLAHNRWQLLSHCTEQTAVPESAKHWQQIFQRMNLELEVTATGCCGMAGTFGHEQTHQDTSKRLFEMSWQEPLARSDVGHVATGFSCRSQVKRFAGQPIEHPIQIVARCVVSESEK</sequence>
<dbReference type="EMBL" id="PIPR01000001">
    <property type="protein sequence ID" value="RUO42281.1"/>
    <property type="molecule type" value="Genomic_DNA"/>
</dbReference>
<dbReference type="PROSITE" id="PS00198">
    <property type="entry name" value="4FE4S_FER_1"/>
    <property type="match status" value="1"/>
</dbReference>
<dbReference type="EC" id="1.1.99.39" evidence="9"/>
<dbReference type="InterPro" id="IPR016164">
    <property type="entry name" value="FAD-linked_Oxase-like_C"/>
</dbReference>
<dbReference type="SUPFAM" id="SSF46548">
    <property type="entry name" value="alpha-helical ferredoxin"/>
    <property type="match status" value="1"/>
</dbReference>
<dbReference type="InterPro" id="IPR016169">
    <property type="entry name" value="FAD-bd_PCMH_sub2"/>
</dbReference>
<evidence type="ECO:0000256" key="1">
    <source>
        <dbReference type="ARBA" id="ARBA00001974"/>
    </source>
</evidence>
<evidence type="ECO:0000259" key="13">
    <source>
        <dbReference type="PROSITE" id="PS51379"/>
    </source>
</evidence>
<dbReference type="GO" id="GO:0008720">
    <property type="term" value="F:D-lactate dehydrogenase (NAD+) activity"/>
    <property type="evidence" value="ECO:0007669"/>
    <property type="project" value="TreeGrafter"/>
</dbReference>
<comment type="similarity">
    <text evidence="11">In the N-terminal section; belongs to the FAD-binding oxidoreductase/transferase type 4 family.</text>
</comment>
<dbReference type="PANTHER" id="PTHR11748">
    <property type="entry name" value="D-LACTATE DEHYDROGENASE"/>
    <property type="match status" value="1"/>
</dbReference>
<evidence type="ECO:0000313" key="16">
    <source>
        <dbReference type="Proteomes" id="UP000287766"/>
    </source>
</evidence>
<keyword evidence="16" id="KW-1185">Reference proteome</keyword>
<dbReference type="InterPro" id="IPR016166">
    <property type="entry name" value="FAD-bd_PCMH"/>
</dbReference>
<protein>
    <recommendedName>
        <fullName evidence="12">D-2-hydroxyglutarate dehydrogenase</fullName>
        <ecNumber evidence="9">1.1.99.39</ecNumber>
    </recommendedName>
</protein>
<keyword evidence="8" id="KW-0411">Iron-sulfur</keyword>
<evidence type="ECO:0000256" key="3">
    <source>
        <dbReference type="ARBA" id="ARBA00022630"/>
    </source>
</evidence>
<dbReference type="Pfam" id="PF02913">
    <property type="entry name" value="FAD-oxidase_C"/>
    <property type="match status" value="1"/>
</dbReference>
<dbReference type="AlphaFoldDB" id="A0A7Z6ZVU4"/>
<evidence type="ECO:0000256" key="9">
    <source>
        <dbReference type="ARBA" id="ARBA00039003"/>
    </source>
</evidence>
<evidence type="ECO:0000313" key="15">
    <source>
        <dbReference type="EMBL" id="RUO42281.1"/>
    </source>
</evidence>
<keyword evidence="5" id="KW-0274">FAD</keyword>
<accession>A0A7Z6ZVU4</accession>
<keyword evidence="4" id="KW-0479">Metal-binding</keyword>
<dbReference type="Gene3D" id="3.30.70.2740">
    <property type="match status" value="1"/>
</dbReference>
<dbReference type="GO" id="GO:0071949">
    <property type="term" value="F:FAD binding"/>
    <property type="evidence" value="ECO:0007669"/>
    <property type="project" value="InterPro"/>
</dbReference>
<dbReference type="Gene3D" id="3.30.465.10">
    <property type="match status" value="2"/>
</dbReference>
<name>A0A7Z6ZVU4_9GAMM</name>
<dbReference type="GO" id="GO:0051990">
    <property type="term" value="F:(R)-2-hydroxyglutarate dehydrogenase activity"/>
    <property type="evidence" value="ECO:0007669"/>
    <property type="project" value="UniProtKB-EC"/>
</dbReference>
<gene>
    <name evidence="15" type="ORF">CWE22_02710</name>
</gene>
<evidence type="ECO:0000256" key="7">
    <source>
        <dbReference type="ARBA" id="ARBA00023004"/>
    </source>
</evidence>
<evidence type="ECO:0000256" key="8">
    <source>
        <dbReference type="ARBA" id="ARBA00023014"/>
    </source>
</evidence>
<organism evidence="15 16">
    <name type="scientific">Pseudidiomarina aestuarii</name>
    <dbReference type="NCBI Taxonomy" id="624146"/>
    <lineage>
        <taxon>Bacteria</taxon>
        <taxon>Pseudomonadati</taxon>
        <taxon>Pseudomonadota</taxon>
        <taxon>Gammaproteobacteria</taxon>
        <taxon>Alteromonadales</taxon>
        <taxon>Idiomarinaceae</taxon>
        <taxon>Pseudidiomarina</taxon>
    </lineage>
</organism>
<dbReference type="FunFam" id="3.30.70.2740:FF:000003">
    <property type="entry name" value="Oxidoreductase, FAD-binding, putative"/>
    <property type="match status" value="1"/>
</dbReference>
<reference evidence="16" key="1">
    <citation type="journal article" date="2018" name="Front. Microbiol.">
        <title>Genome-Based Analysis Reveals the Taxonomy and Diversity of the Family Idiomarinaceae.</title>
        <authorList>
            <person name="Liu Y."/>
            <person name="Lai Q."/>
            <person name="Shao Z."/>
        </authorList>
    </citation>
    <scope>NUCLEOTIDE SEQUENCE [LARGE SCALE GENOMIC DNA]</scope>
    <source>
        <strain evidence="16">KYW314</strain>
    </source>
</reference>
<dbReference type="InterPro" id="IPR006094">
    <property type="entry name" value="Oxid_FAD_bind_N"/>
</dbReference>
<dbReference type="Pfam" id="PF01565">
    <property type="entry name" value="FAD_binding_4"/>
    <property type="match status" value="1"/>
</dbReference>
<evidence type="ECO:0000256" key="4">
    <source>
        <dbReference type="ARBA" id="ARBA00022723"/>
    </source>
</evidence>
<keyword evidence="7" id="KW-0408">Iron</keyword>
<comment type="caution">
    <text evidence="15">The sequence shown here is derived from an EMBL/GenBank/DDBJ whole genome shotgun (WGS) entry which is preliminary data.</text>
</comment>
<dbReference type="PANTHER" id="PTHR11748:SF119">
    <property type="entry name" value="D-2-HYDROXYGLUTARATE DEHYDROGENASE"/>
    <property type="match status" value="1"/>
</dbReference>
<feature type="domain" description="4Fe-4S ferredoxin-type" evidence="13">
    <location>
        <begin position="640"/>
        <end position="671"/>
    </location>
</feature>
<evidence type="ECO:0000256" key="5">
    <source>
        <dbReference type="ARBA" id="ARBA00022827"/>
    </source>
</evidence>
<comment type="catalytic activity">
    <reaction evidence="10">
        <text>(R)-2-hydroxyglutarate + A = 2-oxoglutarate + AH2</text>
        <dbReference type="Rhea" id="RHEA:38295"/>
        <dbReference type="ChEBI" id="CHEBI:13193"/>
        <dbReference type="ChEBI" id="CHEBI:15801"/>
        <dbReference type="ChEBI" id="CHEBI:16810"/>
        <dbReference type="ChEBI" id="CHEBI:17499"/>
        <dbReference type="EC" id="1.1.99.39"/>
    </reaction>
    <physiologicalReaction direction="left-to-right" evidence="10">
        <dbReference type="Rhea" id="RHEA:38296"/>
    </physiologicalReaction>
</comment>
<evidence type="ECO:0000259" key="14">
    <source>
        <dbReference type="PROSITE" id="PS51387"/>
    </source>
</evidence>
<evidence type="ECO:0000256" key="11">
    <source>
        <dbReference type="ARBA" id="ARBA00060924"/>
    </source>
</evidence>
<keyword evidence="3" id="KW-0285">Flavoprotein</keyword>
<dbReference type="InterPro" id="IPR004113">
    <property type="entry name" value="FAD-bd_oxidored_4_C"/>
</dbReference>
<evidence type="ECO:0000256" key="12">
    <source>
        <dbReference type="ARBA" id="ARBA00067680"/>
    </source>
</evidence>
<proteinExistence type="inferred from homology"/>
<dbReference type="GO" id="GO:1903457">
    <property type="term" value="P:lactate catabolic process"/>
    <property type="evidence" value="ECO:0007669"/>
    <property type="project" value="TreeGrafter"/>
</dbReference>
<evidence type="ECO:0000256" key="10">
    <source>
        <dbReference type="ARBA" id="ARBA00051291"/>
    </source>
</evidence>
<dbReference type="Gene3D" id="3.40.462.10">
    <property type="entry name" value="FAD-linked oxidases, C-terminal domain"/>
    <property type="match status" value="1"/>
</dbReference>
<dbReference type="GO" id="GO:0051539">
    <property type="term" value="F:4 iron, 4 sulfur cluster binding"/>
    <property type="evidence" value="ECO:0007669"/>
    <property type="project" value="UniProtKB-KW"/>
</dbReference>
<dbReference type="GO" id="GO:0046872">
    <property type="term" value="F:metal ion binding"/>
    <property type="evidence" value="ECO:0007669"/>
    <property type="project" value="UniProtKB-KW"/>
</dbReference>
<keyword evidence="2" id="KW-0004">4Fe-4S</keyword>
<dbReference type="PROSITE" id="PS51379">
    <property type="entry name" value="4FE4S_FER_2"/>
    <property type="match status" value="1"/>
</dbReference>
<dbReference type="PROSITE" id="PS51387">
    <property type="entry name" value="FAD_PCMH"/>
    <property type="match status" value="1"/>
</dbReference>
<keyword evidence="6" id="KW-0560">Oxidoreductase</keyword>
<dbReference type="Pfam" id="PF13183">
    <property type="entry name" value="Fer4_8"/>
    <property type="match status" value="1"/>
</dbReference>
<dbReference type="GO" id="GO:0004458">
    <property type="term" value="F:D-lactate dehydrogenase (cytochrome) activity"/>
    <property type="evidence" value="ECO:0007669"/>
    <property type="project" value="TreeGrafter"/>
</dbReference>
<dbReference type="InterPro" id="IPR017900">
    <property type="entry name" value="4Fe4S_Fe_S_CS"/>
</dbReference>